<reference evidence="3" key="1">
    <citation type="submission" date="2023-03" db="EMBL/GenBank/DDBJ databases">
        <title>Massive genome expansion in bonnet fungi (Mycena s.s.) driven by repeated elements and novel gene families across ecological guilds.</title>
        <authorList>
            <consortium name="Lawrence Berkeley National Laboratory"/>
            <person name="Harder C.B."/>
            <person name="Miyauchi S."/>
            <person name="Viragh M."/>
            <person name="Kuo A."/>
            <person name="Thoen E."/>
            <person name="Andreopoulos B."/>
            <person name="Lu D."/>
            <person name="Skrede I."/>
            <person name="Drula E."/>
            <person name="Henrissat B."/>
            <person name="Morin E."/>
            <person name="Kohler A."/>
            <person name="Barry K."/>
            <person name="LaButti K."/>
            <person name="Morin E."/>
            <person name="Salamov A."/>
            <person name="Lipzen A."/>
            <person name="Mereny Z."/>
            <person name="Hegedus B."/>
            <person name="Baldrian P."/>
            <person name="Stursova M."/>
            <person name="Weitz H."/>
            <person name="Taylor A."/>
            <person name="Grigoriev I.V."/>
            <person name="Nagy L.G."/>
            <person name="Martin F."/>
            <person name="Kauserud H."/>
        </authorList>
    </citation>
    <scope>NUCLEOTIDE SEQUENCE</scope>
    <source>
        <strain evidence="3">CBHHK002</strain>
    </source>
</reference>
<dbReference type="EMBL" id="JARIHO010000087">
    <property type="protein sequence ID" value="KAJ7307743.1"/>
    <property type="molecule type" value="Genomic_DNA"/>
</dbReference>
<dbReference type="InterPro" id="IPR011009">
    <property type="entry name" value="Kinase-like_dom_sf"/>
</dbReference>
<dbReference type="Gene3D" id="3.30.200.20">
    <property type="entry name" value="Phosphorylase Kinase, domain 1"/>
    <property type="match status" value="1"/>
</dbReference>
<evidence type="ECO:0000313" key="4">
    <source>
        <dbReference type="Proteomes" id="UP001218218"/>
    </source>
</evidence>
<gene>
    <name evidence="3" type="ORF">DFH08DRAFT_975357</name>
</gene>
<evidence type="ECO:0000259" key="2">
    <source>
        <dbReference type="PROSITE" id="PS50011"/>
    </source>
</evidence>
<dbReference type="Proteomes" id="UP001218218">
    <property type="component" value="Unassembled WGS sequence"/>
</dbReference>
<feature type="region of interest" description="Disordered" evidence="1">
    <location>
        <begin position="1"/>
        <end position="44"/>
    </location>
</feature>
<comment type="caution">
    <text evidence="3">The sequence shown here is derived from an EMBL/GenBank/DDBJ whole genome shotgun (WGS) entry which is preliminary data.</text>
</comment>
<dbReference type="AlphaFoldDB" id="A0AAD6Z5A4"/>
<evidence type="ECO:0000256" key="1">
    <source>
        <dbReference type="SAM" id="MobiDB-lite"/>
    </source>
</evidence>
<feature type="domain" description="Protein kinase" evidence="2">
    <location>
        <begin position="50"/>
        <end position="151"/>
    </location>
</feature>
<accession>A0AAD6Z5A4</accession>
<name>A0AAD6Z5A4_9AGAR</name>
<proteinExistence type="predicted"/>
<dbReference type="Pfam" id="PF07714">
    <property type="entry name" value="PK_Tyr_Ser-Thr"/>
    <property type="match status" value="1"/>
</dbReference>
<dbReference type="SUPFAM" id="SSF56112">
    <property type="entry name" value="Protein kinase-like (PK-like)"/>
    <property type="match status" value="1"/>
</dbReference>
<dbReference type="InterPro" id="IPR000719">
    <property type="entry name" value="Prot_kinase_dom"/>
</dbReference>
<dbReference type="GO" id="GO:0005524">
    <property type="term" value="F:ATP binding"/>
    <property type="evidence" value="ECO:0007669"/>
    <property type="project" value="InterPro"/>
</dbReference>
<protein>
    <recommendedName>
        <fullName evidence="2">Protein kinase domain-containing protein</fullName>
    </recommendedName>
</protein>
<sequence length="151" mass="16890">MGNDDSEPGSPEITSPKAKEKKLSSGEEATFGETSPVGFHGRDLNGRIKQDDQYPFAAGGNSNIYRGKLTRSDGRKIRVAIKMIRMSDDGSGQQEEMLRRLKREVDVWSRLKHKNILTFIGVCEDLAPLPVLISPYYKFGHVGKYFSKQSP</sequence>
<organism evidence="3 4">
    <name type="scientific">Mycena albidolilacea</name>
    <dbReference type="NCBI Taxonomy" id="1033008"/>
    <lineage>
        <taxon>Eukaryota</taxon>
        <taxon>Fungi</taxon>
        <taxon>Dikarya</taxon>
        <taxon>Basidiomycota</taxon>
        <taxon>Agaricomycotina</taxon>
        <taxon>Agaricomycetes</taxon>
        <taxon>Agaricomycetidae</taxon>
        <taxon>Agaricales</taxon>
        <taxon>Marasmiineae</taxon>
        <taxon>Mycenaceae</taxon>
        <taxon>Mycena</taxon>
    </lineage>
</organism>
<dbReference type="GO" id="GO:0004672">
    <property type="term" value="F:protein kinase activity"/>
    <property type="evidence" value="ECO:0007669"/>
    <property type="project" value="InterPro"/>
</dbReference>
<dbReference type="InterPro" id="IPR001245">
    <property type="entry name" value="Ser-Thr/Tyr_kinase_cat_dom"/>
</dbReference>
<dbReference type="PROSITE" id="PS50011">
    <property type="entry name" value="PROTEIN_KINASE_DOM"/>
    <property type="match status" value="1"/>
</dbReference>
<keyword evidence="4" id="KW-1185">Reference proteome</keyword>
<evidence type="ECO:0000313" key="3">
    <source>
        <dbReference type="EMBL" id="KAJ7307743.1"/>
    </source>
</evidence>